<name>A0AAV4W6Z1_CAEEX</name>
<dbReference type="EMBL" id="BPLR01015660">
    <property type="protein sequence ID" value="GIY77684.1"/>
    <property type="molecule type" value="Genomic_DNA"/>
</dbReference>
<dbReference type="AlphaFoldDB" id="A0AAV4W6Z1"/>
<dbReference type="Proteomes" id="UP001054945">
    <property type="component" value="Unassembled WGS sequence"/>
</dbReference>
<protein>
    <submittedName>
        <fullName evidence="1">Uncharacterized protein</fullName>
    </submittedName>
</protein>
<accession>A0AAV4W6Z1</accession>
<organism evidence="1 2">
    <name type="scientific">Caerostris extrusa</name>
    <name type="common">Bark spider</name>
    <name type="synonym">Caerostris bankana</name>
    <dbReference type="NCBI Taxonomy" id="172846"/>
    <lineage>
        <taxon>Eukaryota</taxon>
        <taxon>Metazoa</taxon>
        <taxon>Ecdysozoa</taxon>
        <taxon>Arthropoda</taxon>
        <taxon>Chelicerata</taxon>
        <taxon>Arachnida</taxon>
        <taxon>Araneae</taxon>
        <taxon>Araneomorphae</taxon>
        <taxon>Entelegynae</taxon>
        <taxon>Araneoidea</taxon>
        <taxon>Araneidae</taxon>
        <taxon>Caerostris</taxon>
    </lineage>
</organism>
<evidence type="ECO:0000313" key="1">
    <source>
        <dbReference type="EMBL" id="GIY77684.1"/>
    </source>
</evidence>
<reference evidence="1 2" key="1">
    <citation type="submission" date="2021-06" db="EMBL/GenBank/DDBJ databases">
        <title>Caerostris extrusa draft genome.</title>
        <authorList>
            <person name="Kono N."/>
            <person name="Arakawa K."/>
        </authorList>
    </citation>
    <scope>NUCLEOTIDE SEQUENCE [LARGE SCALE GENOMIC DNA]</scope>
</reference>
<keyword evidence="2" id="KW-1185">Reference proteome</keyword>
<comment type="caution">
    <text evidence="1">The sequence shown here is derived from an EMBL/GenBank/DDBJ whole genome shotgun (WGS) entry which is preliminary data.</text>
</comment>
<evidence type="ECO:0000313" key="2">
    <source>
        <dbReference type="Proteomes" id="UP001054945"/>
    </source>
</evidence>
<proteinExistence type="predicted"/>
<sequence>MRKPDYHVDAVNLKTNDFTKENDSLEGQSHECMNHCRVILFTVSCIAAPNGMGCSKTMWHPVFESSHIK</sequence>
<gene>
    <name evidence="1" type="ORF">CEXT_419691</name>
</gene>